<feature type="domain" description="ABC transporter" evidence="14">
    <location>
        <begin position="328"/>
        <end position="554"/>
    </location>
</feature>
<dbReference type="SMART" id="SM00382">
    <property type="entry name" value="AAA"/>
    <property type="match status" value="2"/>
</dbReference>
<dbReference type="GO" id="GO:0000049">
    <property type="term" value="F:tRNA binding"/>
    <property type="evidence" value="ECO:0007669"/>
    <property type="project" value="UniProtKB-UniRule"/>
</dbReference>
<protein>
    <recommendedName>
        <fullName evidence="12">Energy-dependent translational throttle protein EttA</fullName>
        <ecNumber evidence="12">3.6.1.-</ecNumber>
    </recommendedName>
    <alternativeName>
        <fullName evidence="12">Translational regulatory factor EttA</fullName>
    </alternativeName>
</protein>
<dbReference type="RefSeq" id="WP_021132326.1">
    <property type="nucleotide sequence ID" value="NZ_AQPH01000034.1"/>
</dbReference>
<dbReference type="PROSITE" id="PS50893">
    <property type="entry name" value="ABC_TRANSPORTER_2"/>
    <property type="match status" value="2"/>
</dbReference>
<keyword evidence="10 12" id="KW-0694">RNA-binding</keyword>
<dbReference type="FunFam" id="3.40.50.300:FF:000011">
    <property type="entry name" value="Putative ABC transporter ATP-binding component"/>
    <property type="match status" value="1"/>
</dbReference>
<keyword evidence="5 12" id="KW-0677">Repeat</keyword>
<dbReference type="GO" id="GO:0043022">
    <property type="term" value="F:ribosome binding"/>
    <property type="evidence" value="ECO:0007669"/>
    <property type="project" value="UniProtKB-UniRule"/>
</dbReference>
<comment type="domain">
    <text evidence="12">The P-site tRNA interaction motif (PtIM domain) probably interacts with the P-site tRNA(fMet) as well as the 23S rRNA.</text>
</comment>
<evidence type="ECO:0000256" key="10">
    <source>
        <dbReference type="ARBA" id="ARBA00022884"/>
    </source>
</evidence>
<keyword evidence="11 12" id="KW-0648">Protein biosynthesis</keyword>
<dbReference type="Gene3D" id="3.40.50.300">
    <property type="entry name" value="P-loop containing nucleotide triphosphate hydrolases"/>
    <property type="match status" value="2"/>
</dbReference>
<evidence type="ECO:0000256" key="4">
    <source>
        <dbReference type="ARBA" id="ARBA00022730"/>
    </source>
</evidence>
<evidence type="ECO:0000256" key="6">
    <source>
        <dbReference type="ARBA" id="ARBA00022741"/>
    </source>
</evidence>
<keyword evidence="8 12" id="KW-0067">ATP-binding</keyword>
<dbReference type="Pfam" id="PF00005">
    <property type="entry name" value="ABC_tran"/>
    <property type="match status" value="2"/>
</dbReference>
<dbReference type="InterPro" id="IPR003439">
    <property type="entry name" value="ABC_transporter-like_ATP-bd"/>
</dbReference>
<dbReference type="Pfam" id="PF12848">
    <property type="entry name" value="ABC_tran_Xtn"/>
    <property type="match status" value="1"/>
</dbReference>
<dbReference type="eggNOG" id="COG0488">
    <property type="taxonomic scope" value="Bacteria"/>
</dbReference>
<dbReference type="InterPro" id="IPR017871">
    <property type="entry name" value="ABC_transporter-like_CS"/>
</dbReference>
<comment type="domain">
    <text evidence="12">The arm domain is inserted in the first ABC transporter domain. Probably contacts ribosomal protein L1.</text>
</comment>
<dbReference type="GO" id="GO:0016887">
    <property type="term" value="F:ATP hydrolysis activity"/>
    <property type="evidence" value="ECO:0007669"/>
    <property type="project" value="UniProtKB-UniRule"/>
</dbReference>
<dbReference type="OrthoDB" id="9762369at2"/>
<evidence type="ECO:0000256" key="5">
    <source>
        <dbReference type="ARBA" id="ARBA00022737"/>
    </source>
</evidence>
<dbReference type="Proteomes" id="UP000015350">
    <property type="component" value="Unassembled WGS sequence"/>
</dbReference>
<evidence type="ECO:0000313" key="15">
    <source>
        <dbReference type="EMBL" id="EPY01637.1"/>
    </source>
</evidence>
<keyword evidence="6 12" id="KW-0547">Nucleotide-binding</keyword>
<comment type="caution">
    <text evidence="12">Lacks conserved residue(s) required for the propagation of feature annotation.</text>
</comment>
<dbReference type="PANTHER" id="PTHR43858:SF1">
    <property type="entry name" value="ABC TRANSPORTER-RELATED PROTEIN"/>
    <property type="match status" value="1"/>
</dbReference>
<evidence type="ECO:0000256" key="1">
    <source>
        <dbReference type="ARBA" id="ARBA00005868"/>
    </source>
</evidence>
<dbReference type="GO" id="GO:0045900">
    <property type="term" value="P:negative regulation of translational elongation"/>
    <property type="evidence" value="ECO:0007669"/>
    <property type="project" value="UniProtKB-UniRule"/>
</dbReference>
<dbReference type="PATRIC" id="fig|1316936.3.peg.1992"/>
<comment type="caution">
    <text evidence="15">The sequence shown here is derived from an EMBL/GenBank/DDBJ whole genome shotgun (WGS) entry which is preliminary data.</text>
</comment>
<evidence type="ECO:0000256" key="9">
    <source>
        <dbReference type="ARBA" id="ARBA00022845"/>
    </source>
</evidence>
<evidence type="ECO:0000256" key="3">
    <source>
        <dbReference type="ARBA" id="ARBA00022555"/>
    </source>
</evidence>
<feature type="region of interest" description="PtIM" evidence="12">
    <location>
        <begin position="246"/>
        <end position="326"/>
    </location>
</feature>
<gene>
    <name evidence="12" type="primary">ettA</name>
    <name evidence="15" type="ORF">K678_09993</name>
</gene>
<dbReference type="EC" id="3.6.1.-" evidence="12"/>
<accession>S9S726</accession>
<dbReference type="EMBL" id="AQPH01000034">
    <property type="protein sequence ID" value="EPY01637.1"/>
    <property type="molecule type" value="Genomic_DNA"/>
</dbReference>
<evidence type="ECO:0000256" key="12">
    <source>
        <dbReference type="HAMAP-Rule" id="MF_00847"/>
    </source>
</evidence>
<comment type="catalytic activity">
    <reaction evidence="12">
        <text>ATP + H2O = ADP + phosphate + H(+)</text>
        <dbReference type="Rhea" id="RHEA:13065"/>
        <dbReference type="ChEBI" id="CHEBI:15377"/>
        <dbReference type="ChEBI" id="CHEBI:15378"/>
        <dbReference type="ChEBI" id="CHEBI:30616"/>
        <dbReference type="ChEBI" id="CHEBI:43474"/>
        <dbReference type="ChEBI" id="CHEBI:456216"/>
    </reaction>
</comment>
<comment type="subunit">
    <text evidence="12">Monomer. Probably contacts ribosomal proteins L1, L5, L33 and S7, the 16S and 23S rRNA and the P-site containing tRNA(fMet).</text>
</comment>
<keyword evidence="9 12" id="KW-0810">Translation regulation</keyword>
<dbReference type="GO" id="GO:0005524">
    <property type="term" value="F:ATP binding"/>
    <property type="evidence" value="ECO:0007669"/>
    <property type="project" value="UniProtKB-UniRule"/>
</dbReference>
<dbReference type="PROSITE" id="PS00211">
    <property type="entry name" value="ABC_TRANSPORTER_1"/>
    <property type="match status" value="1"/>
</dbReference>
<name>S9S726_MAGFU</name>
<keyword evidence="4 12" id="KW-0699">rRNA-binding</keyword>
<evidence type="ECO:0000256" key="7">
    <source>
        <dbReference type="ARBA" id="ARBA00022801"/>
    </source>
</evidence>
<evidence type="ECO:0000256" key="8">
    <source>
        <dbReference type="ARBA" id="ARBA00022840"/>
    </source>
</evidence>
<dbReference type="SUPFAM" id="SSF52540">
    <property type="entry name" value="P-loop containing nucleoside triphosphate hydrolases"/>
    <property type="match status" value="2"/>
</dbReference>
<sequence length="559" mass="62213">MAAYQYVYVMKNLTKAYPGGKEIMKGLYLSFLPGAKIGVLGANGAGKSTLLKIMAGIDKDYGGEAWAAEGVKIGYLPQEPQLDPTKDVMGNVMEAVAETKALLDRFDEVSARFAEELTDDEMNALIAEQGELQEKIDHLNAWDLQRTIEIAMDALRCPPGDADVTTLSGGERRRVALCRLLMSHPDMLLLDEPTNHLDAESVAWLERYLEDYSGTVVIVTHDRYFLDNVTGWILELERGHGIPYEGNYTGWLEQKEKRLQQEEREESARQRSIRDELEWVRASPKARQTKSKARITAFEDLVAKSQEKATGAAQISIPPGPRLGGKVIEVEGVSKGFGDRLLYENLSFRLPPGGIVGVIGPNGAGKTTLFRMITGQEKPDVGTFTVGDTVVLGYVDQSRDSLDPEKTVFEEISDGQEEIDVGRRKINARAYAGLFNFRGPDQQKKVGVLSGGERNRVHLAKMLSRPANVILLDEPTNDLDVETLSALEDALAEFPGCAVVISHDRWFLDRIATHILAFEGDSQVVFFEGNYQDYEADRHRRLGTEADQPHRLKYKPLTR</sequence>
<feature type="domain" description="ABC transporter" evidence="14">
    <location>
        <begin position="8"/>
        <end position="263"/>
    </location>
</feature>
<keyword evidence="7 12" id="KW-0378">Hydrolase</keyword>
<dbReference type="GO" id="GO:0006412">
    <property type="term" value="P:translation"/>
    <property type="evidence" value="ECO:0007669"/>
    <property type="project" value="UniProtKB-KW"/>
</dbReference>
<dbReference type="PANTHER" id="PTHR43858">
    <property type="entry name" value="ENERGY-DEPENDENT TRANSLATIONAL THROTTLE PROTEIN ETTA"/>
    <property type="match status" value="1"/>
</dbReference>
<dbReference type="FunFam" id="3.40.50.300:FF:000183">
    <property type="entry name" value="ABC transporter ATP-binding protein yjjK"/>
    <property type="match status" value="1"/>
</dbReference>
<dbReference type="HAMAP" id="MF_00847">
    <property type="entry name" value="EttA"/>
    <property type="match status" value="1"/>
</dbReference>
<dbReference type="STRING" id="1316936.K678_09993"/>
<feature type="binding site" evidence="12">
    <location>
        <begin position="41"/>
        <end position="48"/>
    </location>
    <ligand>
        <name>ATP</name>
        <dbReference type="ChEBI" id="CHEBI:30616"/>
        <label>1</label>
    </ligand>
</feature>
<comment type="similarity">
    <text evidence="1 12">Belongs to the ABC transporter superfamily. ABCF family. Translational throttle EttA subfamily.</text>
</comment>
<dbReference type="NCBIfam" id="NF008775">
    <property type="entry name" value="PRK11819.1"/>
    <property type="match status" value="1"/>
</dbReference>
<comment type="function">
    <text evidence="12">A translation factor that gates the progression of the 70S ribosomal initiation complex (IC, containing tRNA(fMet) in the P-site) into the translation elongation cycle by using a mechanism sensitive to the ATP/ADP ratio. Binds to the 70S ribosome E-site where it modulates the state of the translating ribosome during subunit translocation. ATP hydrolysis probably frees it from the ribosome, which can enter the elongation phase.</text>
</comment>
<feature type="binding site" evidence="12">
    <location>
        <begin position="360"/>
        <end position="367"/>
    </location>
    <ligand>
        <name>ATP</name>
        <dbReference type="ChEBI" id="CHEBI:30616"/>
        <label>2</label>
    </ligand>
</feature>
<dbReference type="CDD" id="cd03221">
    <property type="entry name" value="ABCF_EF-3"/>
    <property type="match status" value="2"/>
</dbReference>
<dbReference type="AlphaFoldDB" id="S9S726"/>
<feature type="region of interest" description="Disordered" evidence="13">
    <location>
        <begin position="540"/>
        <end position="559"/>
    </location>
</feature>
<dbReference type="InterPro" id="IPR022374">
    <property type="entry name" value="EttA"/>
</dbReference>
<dbReference type="NCBIfam" id="TIGR03719">
    <property type="entry name" value="ABC_ABC_ChvD"/>
    <property type="match status" value="1"/>
</dbReference>
<dbReference type="InterPro" id="IPR032781">
    <property type="entry name" value="ABC_tran_Xtn"/>
</dbReference>
<dbReference type="InterPro" id="IPR027417">
    <property type="entry name" value="P-loop_NTPase"/>
</dbReference>
<evidence type="ECO:0000256" key="13">
    <source>
        <dbReference type="SAM" id="MobiDB-lite"/>
    </source>
</evidence>
<comment type="subcellular location">
    <subcellularLocation>
        <location evidence="12">Cytoplasm</location>
    </subcellularLocation>
    <text evidence="12">Associates with ribosomes and polysomes.</text>
</comment>
<reference evidence="15 16" key="1">
    <citation type="submission" date="2013-04" db="EMBL/GenBank/DDBJ databases">
        <authorList>
            <person name="Kuznetsov B."/>
            <person name="Ivanovsky R."/>
        </authorList>
    </citation>
    <scope>NUCLEOTIDE SEQUENCE [LARGE SCALE GENOMIC DNA]</scope>
    <source>
        <strain evidence="15 16">MGU-K5</strain>
    </source>
</reference>
<dbReference type="InterPro" id="IPR003593">
    <property type="entry name" value="AAA+_ATPase"/>
</dbReference>
<proteinExistence type="inferred from homology"/>
<dbReference type="GO" id="GO:0005737">
    <property type="term" value="C:cytoplasm"/>
    <property type="evidence" value="ECO:0007669"/>
    <property type="project" value="UniProtKB-SubCell"/>
</dbReference>
<evidence type="ECO:0000313" key="16">
    <source>
        <dbReference type="Proteomes" id="UP000015350"/>
    </source>
</evidence>
<keyword evidence="2 12" id="KW-0963">Cytoplasm</keyword>
<organism evidence="15 16">
    <name type="scientific">Magnetospirillum fulvum MGU-K5</name>
    <dbReference type="NCBI Taxonomy" id="1316936"/>
    <lineage>
        <taxon>Bacteria</taxon>
        <taxon>Pseudomonadati</taxon>
        <taxon>Pseudomonadota</taxon>
        <taxon>Alphaproteobacteria</taxon>
        <taxon>Rhodospirillales</taxon>
        <taxon>Rhodospirillaceae</taxon>
        <taxon>Magnetospirillum</taxon>
    </lineage>
</organism>
<feature type="compositionally biased region" description="Basic and acidic residues" evidence="13">
    <location>
        <begin position="540"/>
        <end position="550"/>
    </location>
</feature>
<evidence type="ECO:0000259" key="14">
    <source>
        <dbReference type="PROSITE" id="PS50893"/>
    </source>
</evidence>
<evidence type="ECO:0000256" key="11">
    <source>
        <dbReference type="ARBA" id="ARBA00022917"/>
    </source>
</evidence>
<keyword evidence="3 12" id="KW-0820">tRNA-binding</keyword>
<dbReference type="GO" id="GO:0019843">
    <property type="term" value="F:rRNA binding"/>
    <property type="evidence" value="ECO:0007669"/>
    <property type="project" value="UniProtKB-UniRule"/>
</dbReference>
<evidence type="ECO:0000256" key="2">
    <source>
        <dbReference type="ARBA" id="ARBA00022490"/>
    </source>
</evidence>